<evidence type="ECO:0000256" key="3">
    <source>
        <dbReference type="ARBA" id="ARBA00022694"/>
    </source>
</evidence>
<keyword evidence="2" id="KW-1017">Isopeptide bond</keyword>
<gene>
    <name evidence="5" type="ORF">B9J98_07055</name>
</gene>
<evidence type="ECO:0000313" key="5">
    <source>
        <dbReference type="EMBL" id="PUA31272.1"/>
    </source>
</evidence>
<protein>
    <recommendedName>
        <fullName evidence="7">MoaD/ThiS family protein</fullName>
    </recommendedName>
</protein>
<proteinExistence type="predicted"/>
<keyword evidence="1" id="KW-0963">Cytoplasm</keyword>
<dbReference type="InterPro" id="IPR012675">
    <property type="entry name" value="Beta-grasp_dom_sf"/>
</dbReference>
<evidence type="ECO:0000256" key="1">
    <source>
        <dbReference type="ARBA" id="ARBA00022490"/>
    </source>
</evidence>
<dbReference type="GO" id="GO:0005737">
    <property type="term" value="C:cytoplasm"/>
    <property type="evidence" value="ECO:0007669"/>
    <property type="project" value="InterPro"/>
</dbReference>
<dbReference type="InterPro" id="IPR015221">
    <property type="entry name" value="Urm1"/>
</dbReference>
<dbReference type="GO" id="GO:0034227">
    <property type="term" value="P:tRNA thio-modification"/>
    <property type="evidence" value="ECO:0007669"/>
    <property type="project" value="InterPro"/>
</dbReference>
<dbReference type="CDD" id="cd17040">
    <property type="entry name" value="Ubl_MoaD_like"/>
    <property type="match status" value="1"/>
</dbReference>
<sequence length="88" mass="9624">MRVELIGHLKSVVDKDALEVRVEGRVALIEVLRMLPEGLRDVLLKDGKLRPGFLLLLNGSDVRALSKGMETPVSDEDTLTVIPIIHGG</sequence>
<keyword evidence="3" id="KW-0819">tRNA processing</keyword>
<accession>A0A2R7Y378</accession>
<evidence type="ECO:0000313" key="6">
    <source>
        <dbReference type="Proteomes" id="UP000244066"/>
    </source>
</evidence>
<organism evidence="5 6">
    <name type="scientific">Candidatus Terraquivivens tikiterensis</name>
    <dbReference type="NCBI Taxonomy" id="1980982"/>
    <lineage>
        <taxon>Archaea</taxon>
        <taxon>Nitrososphaerota</taxon>
        <taxon>Candidatus Wolframiiraptoraceae</taxon>
        <taxon>Candidatus Terraquivivens</taxon>
    </lineage>
</organism>
<dbReference type="InterPro" id="IPR052045">
    <property type="entry name" value="Sulfur_Carrier/Prot_Modifier"/>
</dbReference>
<evidence type="ECO:0000256" key="2">
    <source>
        <dbReference type="ARBA" id="ARBA00022499"/>
    </source>
</evidence>
<dbReference type="Gene3D" id="3.10.20.30">
    <property type="match status" value="1"/>
</dbReference>
<dbReference type="Proteomes" id="UP000244066">
    <property type="component" value="Unassembled WGS sequence"/>
</dbReference>
<dbReference type="AlphaFoldDB" id="A0A2R7Y378"/>
<dbReference type="EMBL" id="NDWU01000021">
    <property type="protein sequence ID" value="PUA31272.1"/>
    <property type="molecule type" value="Genomic_DNA"/>
</dbReference>
<dbReference type="PANTHER" id="PTHR38031">
    <property type="entry name" value="SULFUR CARRIER PROTEIN SLR0821-RELATED"/>
    <property type="match status" value="1"/>
</dbReference>
<dbReference type="InterPro" id="IPR016155">
    <property type="entry name" value="Mopterin_synth/thiamin_S_b"/>
</dbReference>
<name>A0A2R7Y378_9ARCH</name>
<dbReference type="Pfam" id="PF09138">
    <property type="entry name" value="Urm1"/>
    <property type="match status" value="1"/>
</dbReference>
<dbReference type="SUPFAM" id="SSF54285">
    <property type="entry name" value="MoaD/ThiS"/>
    <property type="match status" value="1"/>
</dbReference>
<reference evidence="5 6" key="1">
    <citation type="submission" date="2017-04" db="EMBL/GenBank/DDBJ databases">
        <title>Draft Aigarchaeota genome from a New Zealand hot spring.</title>
        <authorList>
            <person name="Reysenbach A.-L."/>
            <person name="Donaho J.A."/>
            <person name="Gerhart J."/>
            <person name="Kelley J.F."/>
            <person name="Kouba K."/>
            <person name="Podar M."/>
            <person name="Stott M."/>
        </authorList>
    </citation>
    <scope>NUCLEOTIDE SEQUENCE [LARGE SCALE GENOMIC DNA]</scope>
    <source>
        <strain evidence="5">NZ13_MG1</strain>
    </source>
</reference>
<keyword evidence="4" id="KW-0833">Ubl conjugation pathway</keyword>
<dbReference type="PANTHER" id="PTHR38031:SF1">
    <property type="entry name" value="SULFUR CARRIER PROTEIN CYSO"/>
    <property type="match status" value="1"/>
</dbReference>
<comment type="caution">
    <text evidence="5">The sequence shown here is derived from an EMBL/GenBank/DDBJ whole genome shotgun (WGS) entry which is preliminary data.</text>
</comment>
<evidence type="ECO:0000256" key="4">
    <source>
        <dbReference type="ARBA" id="ARBA00022786"/>
    </source>
</evidence>
<evidence type="ECO:0008006" key="7">
    <source>
        <dbReference type="Google" id="ProtNLM"/>
    </source>
</evidence>